<dbReference type="InterPro" id="IPR029052">
    <property type="entry name" value="Metallo-depent_PP-like"/>
</dbReference>
<name>A0A9N9J4D3_9GLOM</name>
<proteinExistence type="predicted"/>
<evidence type="ECO:0000313" key="1">
    <source>
        <dbReference type="EMBL" id="CAG8761820.1"/>
    </source>
</evidence>
<comment type="caution">
    <text evidence="1">The sequence shown here is derived from an EMBL/GenBank/DDBJ whole genome shotgun (WGS) entry which is preliminary data.</text>
</comment>
<dbReference type="OrthoDB" id="2401409at2759"/>
<dbReference type="Proteomes" id="UP000789342">
    <property type="component" value="Unassembled WGS sequence"/>
</dbReference>
<organism evidence="1 2">
    <name type="scientific">Acaulospora morrowiae</name>
    <dbReference type="NCBI Taxonomy" id="94023"/>
    <lineage>
        <taxon>Eukaryota</taxon>
        <taxon>Fungi</taxon>
        <taxon>Fungi incertae sedis</taxon>
        <taxon>Mucoromycota</taxon>
        <taxon>Glomeromycotina</taxon>
        <taxon>Glomeromycetes</taxon>
        <taxon>Diversisporales</taxon>
        <taxon>Acaulosporaceae</taxon>
        <taxon>Acaulospora</taxon>
    </lineage>
</organism>
<dbReference type="PANTHER" id="PTHR45673">
    <property type="entry name" value="SERINE/THREONINE-PROTEIN PHOSPHATASE 2B CATALYTIC SUBUNIT 1-RELATED"/>
    <property type="match status" value="1"/>
</dbReference>
<gene>
    <name evidence="1" type="ORF">AMORRO_LOCUS15979</name>
</gene>
<protein>
    <submittedName>
        <fullName evidence="1">2520_t:CDS:1</fullName>
    </submittedName>
</protein>
<dbReference type="EMBL" id="CAJVPV010041269">
    <property type="protein sequence ID" value="CAG8761820.1"/>
    <property type="molecule type" value="Genomic_DNA"/>
</dbReference>
<feature type="non-terminal residue" evidence="1">
    <location>
        <position position="1"/>
    </location>
</feature>
<accession>A0A9N9J4D3</accession>
<dbReference type="GO" id="GO:0033192">
    <property type="term" value="F:calmodulin-dependent protein phosphatase activity"/>
    <property type="evidence" value="ECO:0007669"/>
    <property type="project" value="InterPro"/>
</dbReference>
<evidence type="ECO:0000313" key="2">
    <source>
        <dbReference type="Proteomes" id="UP000789342"/>
    </source>
</evidence>
<dbReference type="SUPFAM" id="SSF56300">
    <property type="entry name" value="Metallo-dependent phosphatases"/>
    <property type="match status" value="1"/>
</dbReference>
<sequence>PPSDGSERRQVIKSKIMAIGKMARVFSILREESERVMELKSVTGDGKLPYGTLALGAEGIKRAITSFEEARRSDLENERLPPTRKEVDDVERSKAIKEAIQEVDDDQALQEVAEVFIKDDERRKSLKEAVNVNL</sequence>
<dbReference type="InterPro" id="IPR043360">
    <property type="entry name" value="PP2B"/>
</dbReference>
<dbReference type="GO" id="GO:0097720">
    <property type="term" value="P:calcineurin-mediated signaling"/>
    <property type="evidence" value="ECO:0007669"/>
    <property type="project" value="InterPro"/>
</dbReference>
<dbReference type="AlphaFoldDB" id="A0A9N9J4D3"/>
<reference evidence="1" key="1">
    <citation type="submission" date="2021-06" db="EMBL/GenBank/DDBJ databases">
        <authorList>
            <person name="Kallberg Y."/>
            <person name="Tangrot J."/>
            <person name="Rosling A."/>
        </authorList>
    </citation>
    <scope>NUCLEOTIDE SEQUENCE</scope>
    <source>
        <strain evidence="1">CL551</strain>
    </source>
</reference>
<keyword evidence="2" id="KW-1185">Reference proteome</keyword>